<dbReference type="OrthoDB" id="59470at2759"/>
<dbReference type="Gene3D" id="3.40.30.10">
    <property type="entry name" value="Glutaredoxin"/>
    <property type="match status" value="1"/>
</dbReference>
<evidence type="ECO:0000313" key="2">
    <source>
        <dbReference type="EMBL" id="CAH1270935.1"/>
    </source>
</evidence>
<feature type="domain" description="Sulfhydryl oxidase Trx-like" evidence="1">
    <location>
        <begin position="4"/>
        <end position="101"/>
    </location>
</feature>
<dbReference type="FunFam" id="3.40.30.10:FF:000080">
    <property type="entry name" value="Sulfhydryl oxidase"/>
    <property type="match status" value="1"/>
</dbReference>
<gene>
    <name evidence="2" type="primary">QSOX1</name>
    <name evidence="2" type="ORF">BLAG_LOCUS23091</name>
</gene>
<dbReference type="InterPro" id="IPR041269">
    <property type="entry name" value="QSOX_Trx1"/>
</dbReference>
<evidence type="ECO:0000259" key="1">
    <source>
        <dbReference type="Pfam" id="PF18108"/>
    </source>
</evidence>
<accession>A0A8K0EYA3</accession>
<reference evidence="2" key="1">
    <citation type="submission" date="2022-01" db="EMBL/GenBank/DDBJ databases">
        <authorList>
            <person name="Braso-Vives M."/>
        </authorList>
    </citation>
    <scope>NUCLEOTIDE SEQUENCE</scope>
</reference>
<name>A0A8K0EYA3_BRALA</name>
<dbReference type="Proteomes" id="UP000838412">
    <property type="component" value="Chromosome 8"/>
</dbReference>
<protein>
    <submittedName>
        <fullName evidence="2">QSOX1 protein</fullName>
    </submittedName>
</protein>
<keyword evidence="3" id="KW-1185">Reference proteome</keyword>
<dbReference type="Pfam" id="PF18108">
    <property type="entry name" value="QSOX_Trx1"/>
    <property type="match status" value="1"/>
</dbReference>
<dbReference type="AlphaFoldDB" id="A0A8K0EYA3"/>
<organism evidence="2 3">
    <name type="scientific">Branchiostoma lanceolatum</name>
    <name type="common">Common lancelet</name>
    <name type="synonym">Amphioxus lanceolatum</name>
    <dbReference type="NCBI Taxonomy" id="7740"/>
    <lineage>
        <taxon>Eukaryota</taxon>
        <taxon>Metazoa</taxon>
        <taxon>Chordata</taxon>
        <taxon>Cephalochordata</taxon>
        <taxon>Leptocardii</taxon>
        <taxon>Amphioxiformes</taxon>
        <taxon>Branchiostomatidae</taxon>
        <taxon>Branchiostoma</taxon>
    </lineage>
</organism>
<dbReference type="EMBL" id="OV696693">
    <property type="protein sequence ID" value="CAH1270935.1"/>
    <property type="molecule type" value="Genomic_DNA"/>
</dbReference>
<sequence length="138" mass="15783">MPNSSSSEVAEFFQTWTSVEYLALLFEANDSYVGKQIVLDMAKYDNIMVKRVLKTEETLMKKFAVEVVPSLYILFRNGSAMQLARGGKTRFDFRLALKKLPDLDKSRLHQEHHLLHPSVPTLEKTTVARIPSKANVNR</sequence>
<evidence type="ECO:0000313" key="3">
    <source>
        <dbReference type="Proteomes" id="UP000838412"/>
    </source>
</evidence>
<proteinExistence type="predicted"/>